<comment type="caution">
    <text evidence="8">The sequence shown here is derived from an EMBL/GenBank/DDBJ whole genome shotgun (WGS) entry which is preliminary data.</text>
</comment>
<protein>
    <recommendedName>
        <fullName evidence="10">Carbohydrate-binding protein SusD</fullName>
    </recommendedName>
</protein>
<keyword evidence="5" id="KW-0998">Cell outer membrane</keyword>
<dbReference type="InterPro" id="IPR033985">
    <property type="entry name" value="SusD-like_N"/>
</dbReference>
<dbReference type="Gene3D" id="1.25.40.390">
    <property type="match status" value="1"/>
</dbReference>
<dbReference type="EMBL" id="LFNG01000009">
    <property type="protein sequence ID" value="KMQ71327.1"/>
    <property type="molecule type" value="Genomic_DNA"/>
</dbReference>
<dbReference type="GO" id="GO:0009279">
    <property type="term" value="C:cell outer membrane"/>
    <property type="evidence" value="ECO:0007669"/>
    <property type="project" value="UniProtKB-SubCell"/>
</dbReference>
<evidence type="ECO:0000256" key="3">
    <source>
        <dbReference type="ARBA" id="ARBA00022729"/>
    </source>
</evidence>
<evidence type="ECO:0000256" key="4">
    <source>
        <dbReference type="ARBA" id="ARBA00023136"/>
    </source>
</evidence>
<accession>A0A0J7IZ86</accession>
<evidence type="ECO:0000256" key="2">
    <source>
        <dbReference type="ARBA" id="ARBA00006275"/>
    </source>
</evidence>
<dbReference type="SUPFAM" id="SSF48452">
    <property type="entry name" value="TPR-like"/>
    <property type="match status" value="1"/>
</dbReference>
<name>A0A0J7IZ86_9FLAO</name>
<keyword evidence="4" id="KW-0472">Membrane</keyword>
<evidence type="ECO:0000256" key="5">
    <source>
        <dbReference type="ARBA" id="ARBA00023237"/>
    </source>
</evidence>
<feature type="domain" description="SusD-like N-terminal" evidence="7">
    <location>
        <begin position="23"/>
        <end position="221"/>
    </location>
</feature>
<dbReference type="Pfam" id="PF14322">
    <property type="entry name" value="SusD-like_3"/>
    <property type="match status" value="1"/>
</dbReference>
<evidence type="ECO:0000313" key="8">
    <source>
        <dbReference type="EMBL" id="KMQ71327.1"/>
    </source>
</evidence>
<keyword evidence="9" id="KW-1185">Reference proteome</keyword>
<dbReference type="RefSeq" id="WP_048499493.1">
    <property type="nucleotide sequence ID" value="NZ_LFNG01000009.1"/>
</dbReference>
<feature type="domain" description="RagB/SusD" evidence="6">
    <location>
        <begin position="330"/>
        <end position="403"/>
    </location>
</feature>
<dbReference type="AlphaFoldDB" id="A0A0J7IZ86"/>
<comment type="subcellular location">
    <subcellularLocation>
        <location evidence="1">Cell outer membrane</location>
    </subcellularLocation>
</comment>
<dbReference type="InterPro" id="IPR012944">
    <property type="entry name" value="SusD_RagB_dom"/>
</dbReference>
<evidence type="ECO:0000313" key="9">
    <source>
        <dbReference type="Proteomes" id="UP000035900"/>
    </source>
</evidence>
<evidence type="ECO:0008006" key="10">
    <source>
        <dbReference type="Google" id="ProtNLM"/>
    </source>
</evidence>
<dbReference type="InterPro" id="IPR011990">
    <property type="entry name" value="TPR-like_helical_dom_sf"/>
</dbReference>
<gene>
    <name evidence="8" type="ORF">ACM44_07980</name>
</gene>
<dbReference type="PATRIC" id="fig|1304281.5.peg.1707"/>
<organism evidence="8 9">
    <name type="scientific">Chryseobacterium koreense CCUG 49689</name>
    <dbReference type="NCBI Taxonomy" id="1304281"/>
    <lineage>
        <taxon>Bacteria</taxon>
        <taxon>Pseudomonadati</taxon>
        <taxon>Bacteroidota</taxon>
        <taxon>Flavobacteriia</taxon>
        <taxon>Flavobacteriales</taxon>
        <taxon>Weeksellaceae</taxon>
        <taxon>Chryseobacterium group</taxon>
        <taxon>Chryseobacterium</taxon>
    </lineage>
</organism>
<sequence length="447" mass="50232">MKKYFTATAFAALMVIPLMGCRDFLSEKSDSRLSIPDQLEDNQAIVDRYFLLGQYPNSAEISADDIWVSDADFNTFPNESEKRLYTWKPDYVSLAVSSDWQTTYSKINIYNNVLFNLEHYQIPQAENVRGQALVLRAAAYLEAAQIWCLAYNPATAAKDLGLPIRLDPDMNIPSFRSSVEQTYRQILSDLLTAAELLPNDQIAVSRPSKRTALGLLARTYLFMGEYQKAAQYASAALAIKNELLNFNALNPGSTNPFLPIHTEIIFPLSRVNSPFLAATKAKIPQSIYDSYENNDLRKQMYFRLDASQNVLFKGNFSGGTARSASLATDELYLTAAEGHAASGNYTEAMVFLNALLINRWKTGTFIPFTATDAQSALQIIRKERRKEMLFRGVRWADLKRYNREGAGITISRIVNGTTFVLPPNDLRYAVALPEDIIQMTGMPQNPR</sequence>
<dbReference type="STRING" id="1304281.ACM44_07980"/>
<evidence type="ECO:0000256" key="1">
    <source>
        <dbReference type="ARBA" id="ARBA00004442"/>
    </source>
</evidence>
<dbReference type="OrthoDB" id="653598at2"/>
<proteinExistence type="inferred from homology"/>
<dbReference type="Pfam" id="PF07980">
    <property type="entry name" value="SusD_RagB"/>
    <property type="match status" value="1"/>
</dbReference>
<comment type="similarity">
    <text evidence="2">Belongs to the SusD family.</text>
</comment>
<evidence type="ECO:0000259" key="7">
    <source>
        <dbReference type="Pfam" id="PF14322"/>
    </source>
</evidence>
<evidence type="ECO:0000259" key="6">
    <source>
        <dbReference type="Pfam" id="PF07980"/>
    </source>
</evidence>
<reference evidence="8 9" key="1">
    <citation type="journal article" date="2004" name="Int. J. Syst. Evol. Microbiol.">
        <title>Kaistella koreensis gen. nov., sp. nov., a novel member of the Chryseobacterium-Bergeyella-Riemerella branch.</title>
        <authorList>
            <person name="Kim M.K."/>
            <person name="Im W.T."/>
            <person name="Shin Y.K."/>
            <person name="Lim J.H."/>
            <person name="Kim S.H."/>
            <person name="Lee B.C."/>
            <person name="Park M.Y."/>
            <person name="Lee K.Y."/>
            <person name="Lee S.T."/>
        </authorList>
    </citation>
    <scope>NUCLEOTIDE SEQUENCE [LARGE SCALE GENOMIC DNA]</scope>
    <source>
        <strain evidence="8 9">CCUG 49689</strain>
    </source>
</reference>
<keyword evidence="3" id="KW-0732">Signal</keyword>
<dbReference type="Proteomes" id="UP000035900">
    <property type="component" value="Unassembled WGS sequence"/>
</dbReference>